<dbReference type="EMBL" id="KK088420">
    <property type="protein sequence ID" value="EYE96035.1"/>
    <property type="molecule type" value="Genomic_DNA"/>
</dbReference>
<protein>
    <submittedName>
        <fullName evidence="1">Uncharacterized protein</fullName>
    </submittedName>
</protein>
<dbReference type="RefSeq" id="XP_040639723.1">
    <property type="nucleotide sequence ID" value="XM_040780127.1"/>
</dbReference>
<dbReference type="Proteomes" id="UP000019804">
    <property type="component" value="Unassembled WGS sequence"/>
</dbReference>
<dbReference type="GeneID" id="63695251"/>
<dbReference type="HOGENOM" id="CLU_1119960_0_0_1"/>
<gene>
    <name evidence="1" type="ORF">EURHEDRAFT_402198</name>
</gene>
<name>A0A017SIE9_ASPRC</name>
<accession>A0A017SIE9</accession>
<evidence type="ECO:0000313" key="1">
    <source>
        <dbReference type="EMBL" id="EYE96035.1"/>
    </source>
</evidence>
<keyword evidence="2" id="KW-1185">Reference proteome</keyword>
<evidence type="ECO:0000313" key="2">
    <source>
        <dbReference type="Proteomes" id="UP000019804"/>
    </source>
</evidence>
<reference evidence="2" key="1">
    <citation type="journal article" date="2014" name="Nat. Commun.">
        <title>Genomic adaptations of the halophilic Dead Sea filamentous fungus Eurotium rubrum.</title>
        <authorList>
            <person name="Kis-Papo T."/>
            <person name="Weig A.R."/>
            <person name="Riley R."/>
            <person name="Persoh D."/>
            <person name="Salamov A."/>
            <person name="Sun H."/>
            <person name="Lipzen A."/>
            <person name="Wasser S.P."/>
            <person name="Rambold G."/>
            <person name="Grigoriev I.V."/>
            <person name="Nevo E."/>
        </authorList>
    </citation>
    <scope>NUCLEOTIDE SEQUENCE [LARGE SCALE GENOMIC DNA]</scope>
    <source>
        <strain evidence="2">CBS 135680</strain>
    </source>
</reference>
<sequence>MSWGGCLSSEAPCTHHVLVSATEHLESSIIMKDMGVESSTGVESTCSTNGRDTVFGYSDTSTANGTKTGTPDRVHQRAEVFPLKVPARLRFIPGYTTGIKQHIALSAPEMRHQTRRVKLKRCIRAEVRAFISGGLLYGSTEDYWRWLYLYDIVYVVPNVPKYSCILVLTKDPPKVRVPTIMSIVIGPGNQPPTDPRALPSAGRRIGKAQAVIGRSEKQNSSFDLFLSATTASQQKGYRREKESKIVQV</sequence>
<proteinExistence type="predicted"/>
<dbReference type="AlphaFoldDB" id="A0A017SIE9"/>
<organism evidence="1 2">
    <name type="scientific">Aspergillus ruber (strain CBS 135680)</name>
    <dbReference type="NCBI Taxonomy" id="1388766"/>
    <lineage>
        <taxon>Eukaryota</taxon>
        <taxon>Fungi</taxon>
        <taxon>Dikarya</taxon>
        <taxon>Ascomycota</taxon>
        <taxon>Pezizomycotina</taxon>
        <taxon>Eurotiomycetes</taxon>
        <taxon>Eurotiomycetidae</taxon>
        <taxon>Eurotiales</taxon>
        <taxon>Aspergillaceae</taxon>
        <taxon>Aspergillus</taxon>
        <taxon>Aspergillus subgen. Aspergillus</taxon>
    </lineage>
</organism>